<proteinExistence type="predicted"/>
<dbReference type="Proteomes" id="UP000006166">
    <property type="component" value="Plasmid SV1_lp17"/>
</dbReference>
<organism evidence="1 2">
    <name type="scientific">Borreliella finlandensis</name>
    <dbReference type="NCBI Taxonomy" id="498741"/>
    <lineage>
        <taxon>Bacteria</taxon>
        <taxon>Pseudomonadati</taxon>
        <taxon>Spirochaetota</taxon>
        <taxon>Spirochaetia</taxon>
        <taxon>Spirochaetales</taxon>
        <taxon>Borreliaceae</taxon>
        <taxon>Borreliella</taxon>
    </lineage>
</organism>
<dbReference type="InterPro" id="IPR008421">
    <property type="entry name" value="Borrelia_lipoprotein_PFam54/60"/>
</dbReference>
<sequence>MLSGQMQGMFNTLEAIGYTLANLLIPLYSKKDNLEKLEISNLKKLKNSFEKLVSTTTTVSKMRHQLLLDYQNDKNHIRIDENKLKSHEDTLYNHQIGEKRKKRGIK</sequence>
<evidence type="ECO:0000313" key="1">
    <source>
        <dbReference type="EMBL" id="ACN93374.1"/>
    </source>
</evidence>
<dbReference type="Pfam" id="PF05714">
    <property type="entry name" value="PFam54_60"/>
    <property type="match status" value="1"/>
</dbReference>
<geneLocation type="plasmid" evidence="1 2">
    <name>SV1_lp17</name>
</geneLocation>
<reference evidence="1 2" key="1">
    <citation type="journal article" date="2011" name="J. Bacteriol.">
        <title>Whole genome sequence of an unusual Borrelia burgdorferi sensu lato isolate.</title>
        <authorList>
            <person name="Casjens S.R."/>
            <person name="Fraser-Liggett C.M."/>
            <person name="Mongodin E.F."/>
            <person name="Qiu W.G."/>
            <person name="Dunn J.J."/>
            <person name="Luft B.J."/>
            <person name="Schutzer S.E."/>
        </authorList>
    </citation>
    <scope>NUCLEOTIDE SEQUENCE [LARGE SCALE GENOMIC DNA]</scope>
    <source>
        <strain evidence="1 2">SV1</strain>
    </source>
</reference>
<dbReference type="AlphaFoldDB" id="A0A806CFE3"/>
<gene>
    <name evidence="1" type="ORF">BSV1_D08</name>
</gene>
<evidence type="ECO:0000313" key="2">
    <source>
        <dbReference type="Proteomes" id="UP000006166"/>
    </source>
</evidence>
<keyword evidence="1" id="KW-0449">Lipoprotein</keyword>
<dbReference type="Gene3D" id="1.10.3160.10">
    <property type="entry name" value="Bbcrasp-1"/>
    <property type="match status" value="1"/>
</dbReference>
<accession>A0A806CFE3</accession>
<keyword evidence="1" id="KW-0614">Plasmid</keyword>
<keyword evidence="2" id="KW-1185">Reference proteome</keyword>
<name>A0A806CFE3_9SPIR</name>
<dbReference type="EMBL" id="CP001519">
    <property type="protein sequence ID" value="ACN93374.1"/>
    <property type="molecule type" value="Genomic_DNA"/>
</dbReference>
<protein>
    <submittedName>
        <fullName evidence="1">Virulent strain associated lipoprotein</fullName>
    </submittedName>
</protein>